<organism evidence="4 5">
    <name type="scientific">Alligator sinensis</name>
    <name type="common">Chinese alligator</name>
    <dbReference type="NCBI Taxonomy" id="38654"/>
    <lineage>
        <taxon>Eukaryota</taxon>
        <taxon>Metazoa</taxon>
        <taxon>Chordata</taxon>
        <taxon>Craniata</taxon>
        <taxon>Vertebrata</taxon>
        <taxon>Euteleostomi</taxon>
        <taxon>Archelosauria</taxon>
        <taxon>Archosauria</taxon>
        <taxon>Crocodylia</taxon>
        <taxon>Alligatoridae</taxon>
        <taxon>Alligatorinae</taxon>
        <taxon>Alligator</taxon>
    </lineage>
</organism>
<dbReference type="SMART" id="SM00329">
    <property type="entry name" value="BPI2"/>
    <property type="match status" value="1"/>
</dbReference>
<dbReference type="GeneID" id="106722577"/>
<proteinExistence type="predicted"/>
<accession>A0A3Q0H7E8</accession>
<dbReference type="PANTHER" id="PTHR46019">
    <property type="entry name" value="BPI FOLD-CONTAINING FAMILY B MEMBER 4-RELATED"/>
    <property type="match status" value="1"/>
</dbReference>
<dbReference type="SMART" id="SM00328">
    <property type="entry name" value="BPI1"/>
    <property type="match status" value="1"/>
</dbReference>
<dbReference type="Gene3D" id="3.15.20.10">
    <property type="entry name" value="Bactericidal permeability-increasing protein, domain 2"/>
    <property type="match status" value="2"/>
</dbReference>
<dbReference type="SUPFAM" id="SSF55394">
    <property type="entry name" value="Bactericidal permeability-increasing protein, BPI"/>
    <property type="match status" value="3"/>
</dbReference>
<feature type="signal peptide" evidence="1">
    <location>
        <begin position="1"/>
        <end position="18"/>
    </location>
</feature>
<dbReference type="InterPro" id="IPR001124">
    <property type="entry name" value="Lipid-bd_serum_glycop_C"/>
</dbReference>
<feature type="domain" description="Lipid-binding serum glycoprotein C-terminal" evidence="3">
    <location>
        <begin position="704"/>
        <end position="905"/>
    </location>
</feature>
<dbReference type="InParanoid" id="A0A3Q0H7E8"/>
<keyword evidence="4" id="KW-1185">Reference proteome</keyword>
<dbReference type="InterPro" id="IPR017942">
    <property type="entry name" value="Lipid-bd_serum_glycop_N"/>
</dbReference>
<protein>
    <submittedName>
        <fullName evidence="5">BPI fold-containing family B member 3-like</fullName>
    </submittedName>
</protein>
<dbReference type="Pfam" id="PF02886">
    <property type="entry name" value="LBP_BPI_CETP_C"/>
    <property type="match status" value="2"/>
</dbReference>
<dbReference type="InterPro" id="IPR017943">
    <property type="entry name" value="Bactericidal_perm-incr_a/b_dom"/>
</dbReference>
<name>A0A3Q0H7E8_ALLSI</name>
<dbReference type="RefSeq" id="XP_025067966.1">
    <property type="nucleotide sequence ID" value="XM_025212181.1"/>
</dbReference>
<reference evidence="5" key="1">
    <citation type="submission" date="2025-08" db="UniProtKB">
        <authorList>
            <consortium name="RefSeq"/>
        </authorList>
    </citation>
    <scope>IDENTIFICATION</scope>
</reference>
<dbReference type="Gene3D" id="3.15.10.10">
    <property type="entry name" value="Bactericidal permeability-increasing protein, domain 1"/>
    <property type="match status" value="1"/>
</dbReference>
<sequence>MLRVLGLVLCGLLMPSEGLRVGSTIIPQSSYARACEESMSGLFESESRNITFPGLKFTSVFIKDLHVATIIIYPVKILCVPGVGVKVIFTAKLHILGTCTSNILPGMVTISLKVRCIALVLLPQFSPLSNTIPINSSKCAVAFLNVTSSLPDVNAGVMASLQNSVTFEIQTKISKIFFRCLSLGHAKMLDDLTSALPIEKGKIQYVIQPPKVHNRTIEVPVLTEYETDNGEKILIPPEPDDDIKLPEYHETSEAIGQNILTFILSRIVLPTPLSIPCTPATFYETTTLENIITDLIISKCSTCPAIYNSLIINMKVLKPLEVYLDVGVCNMNISLTLEIVTKHGNGSLIPLIKLEVRLALTAVLQVFSGKVWFITTLDRLHIRWISSIVGRVNVERLYPTLKVFILKIVIKLINFNLQKGKFPLHKWPGLKPKAAKCRFAKASHLKMLKLLGIVLFCGLLTPVQGPDPGVSFLVSRGETVNFITETLVKDGLLLENLKAIEIPNIVREGSLLSALLKITGLRIVDVRLPVVSLELLSSVECRVRVYTKLEIQGDYSFGAVPEPIDIFAAVNITVKLRIADYSSGTYQVVFEDCHFVLVSIDISLLSGLLPVLVNNLVSSTLRNTLPSLLCPVLYTVFNFVKTHMESTVNVVLQVGAVGSIEYQLASLPLLFKQHTRLDLSTVVQPAQGGRVAPPAGSAPAALPPLRGNVLNLGLTEAFLNTVLPMLTQIQRQVFAFSPDAVSEALQLTDAILALIPPGCSRCPVSTPLSIAITEAGAPLIALEANKATVKLPVRILVFTNLTDGTVLTVLALKADLALNAGISVSDNHLLFEASLDSVALVLESSDVGIVHVSDLVRPMHILLEGAYVPPLNEALRVGIPLPKLMDIDFTGAAVQSLEDLLMLYV</sequence>
<dbReference type="AlphaFoldDB" id="A0A3Q0H7E8"/>
<dbReference type="PANTHER" id="PTHR46019:SF4">
    <property type="entry name" value="BPI FOLD-CONTAINING FAMILY B MEMBER 4"/>
    <property type="match status" value="1"/>
</dbReference>
<dbReference type="Proteomes" id="UP000189705">
    <property type="component" value="Unplaced"/>
</dbReference>
<feature type="chain" id="PRO_5018061582" evidence="1">
    <location>
        <begin position="19"/>
        <end position="905"/>
    </location>
</feature>
<evidence type="ECO:0000259" key="3">
    <source>
        <dbReference type="SMART" id="SM00329"/>
    </source>
</evidence>
<dbReference type="Pfam" id="PF01273">
    <property type="entry name" value="LBP_BPI_CETP"/>
    <property type="match status" value="1"/>
</dbReference>
<dbReference type="InterPro" id="IPR051660">
    <property type="entry name" value="BPI_fold-BPI/LBP"/>
</dbReference>
<dbReference type="GO" id="GO:0008289">
    <property type="term" value="F:lipid binding"/>
    <property type="evidence" value="ECO:0007669"/>
    <property type="project" value="InterPro"/>
</dbReference>
<keyword evidence="1" id="KW-0732">Signal</keyword>
<gene>
    <name evidence="5" type="primary">LOC106722577</name>
</gene>
<evidence type="ECO:0000256" key="1">
    <source>
        <dbReference type="SAM" id="SignalP"/>
    </source>
</evidence>
<evidence type="ECO:0000259" key="2">
    <source>
        <dbReference type="SMART" id="SM00328"/>
    </source>
</evidence>
<evidence type="ECO:0000313" key="4">
    <source>
        <dbReference type="Proteomes" id="UP000189705"/>
    </source>
</evidence>
<dbReference type="KEGG" id="asn:106722577"/>
<evidence type="ECO:0000313" key="5">
    <source>
        <dbReference type="RefSeq" id="XP_025067966.1"/>
    </source>
</evidence>
<feature type="domain" description="Lipid-binding serum glycoprotein N-terminal" evidence="2">
    <location>
        <begin position="474"/>
        <end position="688"/>
    </location>
</feature>